<dbReference type="KEGG" id="ptrh:RsTaC01_0729"/>
<feature type="domain" description="DUF1540" evidence="1">
    <location>
        <begin position="9"/>
        <end position="51"/>
    </location>
</feature>
<protein>
    <submittedName>
        <fullName evidence="2">DUF1540 domain-containing protein</fullName>
    </submittedName>
</protein>
<sequence length="57" mass="6461">MGDNFNENIKCSVQECKLRCSAKDCCILDNIEIGEQETNATTCECTNCESFEYLKDI</sequence>
<accession>A0AA48HWT6</accession>
<evidence type="ECO:0000259" key="1">
    <source>
        <dbReference type="Pfam" id="PF07561"/>
    </source>
</evidence>
<evidence type="ECO:0000313" key="2">
    <source>
        <dbReference type="EMBL" id="BED92838.1"/>
    </source>
</evidence>
<organism evidence="2">
    <name type="scientific">Candidatus Paraimprobicoccus trichonymphae</name>
    <dbReference type="NCBI Taxonomy" id="3033793"/>
    <lineage>
        <taxon>Bacteria</taxon>
        <taxon>Bacillati</taxon>
        <taxon>Bacillota</taxon>
        <taxon>Clostridia</taxon>
        <taxon>Candidatus Paraimprobicoccus</taxon>
    </lineage>
</organism>
<gene>
    <name evidence="2" type="ORF">RsTaC01_0729</name>
</gene>
<reference evidence="2" key="1">
    <citation type="journal article" date="2023" name="ISME J.">
        <title>Emergence of putative energy parasites within Clostridia revealed by genome analysis of a novel endosymbiotic clade.</title>
        <authorList>
            <person name="Takahashi K."/>
            <person name="Kuwahara H."/>
            <person name="Horikawa Y."/>
            <person name="Izawa K."/>
            <person name="Kato D."/>
            <person name="Inagaki T."/>
            <person name="Yuki M."/>
            <person name="Ohkuma M."/>
            <person name="Hongoh Y."/>
        </authorList>
    </citation>
    <scope>NUCLEOTIDE SEQUENCE</scope>
    <source>
        <strain evidence="2">RsTa-C01</strain>
    </source>
</reference>
<dbReference type="InterPro" id="IPR011437">
    <property type="entry name" value="DUF1540"/>
</dbReference>
<name>A0AA48HWT6_9FIRM</name>
<dbReference type="AlphaFoldDB" id="A0AA48HWT6"/>
<dbReference type="EMBL" id="AP027925">
    <property type="protein sequence ID" value="BED92838.1"/>
    <property type="molecule type" value="Genomic_DNA"/>
</dbReference>
<proteinExistence type="predicted"/>
<dbReference type="Proteomes" id="UP001335720">
    <property type="component" value="Chromosome"/>
</dbReference>
<dbReference type="Pfam" id="PF07561">
    <property type="entry name" value="DUF1540"/>
    <property type="match status" value="1"/>
</dbReference>